<feature type="region of interest" description="Disordered" evidence="1">
    <location>
        <begin position="41"/>
        <end position="65"/>
    </location>
</feature>
<sequence length="198" mass="21659">MPNDDGGCDFAARPALPATDQPVFWSPTADPAILIVTQRPELLPPASSPSRPDFGAARDSPEGRHAIDDAGQMQFVLLPGSDPTLAIAALIPFDEHTLDRIEAAARAWRAWNGRVVPRDTRITPDQRRRLCLKLQAADGRMNGASYREIAVAIFGEARVAAEPWKTSSLRDTVIELVEGGFNLIAGGYLDLLRHRRRS</sequence>
<dbReference type="InterPro" id="IPR018754">
    <property type="entry name" value="RovC-like_DNA-bd"/>
</dbReference>
<protein>
    <recommendedName>
        <fullName evidence="2">T6SS Transcription factor RovC-like DNA binding domain-containing protein</fullName>
    </recommendedName>
</protein>
<evidence type="ECO:0000313" key="4">
    <source>
        <dbReference type="Proteomes" id="UP001062776"/>
    </source>
</evidence>
<comment type="caution">
    <text evidence="3">The sequence shown here is derived from an EMBL/GenBank/DDBJ whole genome shotgun (WGS) entry which is preliminary data.</text>
</comment>
<dbReference type="EMBL" id="BAPV01000012">
    <property type="protein sequence ID" value="GBQ88501.1"/>
    <property type="molecule type" value="Genomic_DNA"/>
</dbReference>
<feature type="domain" description="T6SS Transcription factor RovC-like DNA binding" evidence="2">
    <location>
        <begin position="90"/>
        <end position="193"/>
    </location>
</feature>
<keyword evidence="4" id="KW-1185">Reference proteome</keyword>
<gene>
    <name evidence="3" type="ORF">AA0535_1556</name>
</gene>
<organism evidence="3 4">
    <name type="scientific">Asaia krungthepensis NRIC 0535</name>
    <dbReference type="NCBI Taxonomy" id="1307925"/>
    <lineage>
        <taxon>Bacteria</taxon>
        <taxon>Pseudomonadati</taxon>
        <taxon>Pseudomonadota</taxon>
        <taxon>Alphaproteobacteria</taxon>
        <taxon>Acetobacterales</taxon>
        <taxon>Acetobacteraceae</taxon>
        <taxon>Asaia</taxon>
    </lineage>
</organism>
<evidence type="ECO:0000313" key="3">
    <source>
        <dbReference type="EMBL" id="GBQ88501.1"/>
    </source>
</evidence>
<proteinExistence type="predicted"/>
<dbReference type="Proteomes" id="UP001062776">
    <property type="component" value="Unassembled WGS sequence"/>
</dbReference>
<evidence type="ECO:0000256" key="1">
    <source>
        <dbReference type="SAM" id="MobiDB-lite"/>
    </source>
</evidence>
<dbReference type="RefSeq" id="WP_264815404.1">
    <property type="nucleotide sequence ID" value="NZ_BAPV01000012.1"/>
</dbReference>
<accession>A0ABQ0Q2Q1</accession>
<dbReference type="Pfam" id="PF10074">
    <property type="entry name" value="RovC_DNA-bd"/>
    <property type="match status" value="1"/>
</dbReference>
<evidence type="ECO:0000259" key="2">
    <source>
        <dbReference type="Pfam" id="PF10074"/>
    </source>
</evidence>
<reference evidence="3" key="1">
    <citation type="submission" date="2013-04" db="EMBL/GenBank/DDBJ databases">
        <title>The genome sequencing project of 58 acetic acid bacteria.</title>
        <authorList>
            <person name="Okamoto-Kainuma A."/>
            <person name="Ishikawa M."/>
            <person name="Umino S."/>
            <person name="Koizumi Y."/>
            <person name="Shiwa Y."/>
            <person name="Yoshikawa H."/>
            <person name="Matsutani M."/>
            <person name="Matsushita K."/>
        </authorList>
    </citation>
    <scope>NUCLEOTIDE SEQUENCE</scope>
    <source>
        <strain evidence="3">NRIC 0535</strain>
    </source>
</reference>
<name>A0ABQ0Q2Q1_9PROT</name>